<dbReference type="InterPro" id="IPR008920">
    <property type="entry name" value="TF_FadR/GntR_C"/>
</dbReference>
<dbReference type="Gene3D" id="1.20.120.530">
    <property type="entry name" value="GntR ligand-binding domain-like"/>
    <property type="match status" value="1"/>
</dbReference>
<dbReference type="EMBL" id="NWVC01000013">
    <property type="protein sequence ID" value="PCG13095.1"/>
    <property type="molecule type" value="Genomic_DNA"/>
</dbReference>
<dbReference type="PROSITE" id="PS50949">
    <property type="entry name" value="HTH_GNTR"/>
    <property type="match status" value="1"/>
</dbReference>
<dbReference type="PANTHER" id="PTHR43537:SF24">
    <property type="entry name" value="GLUCONATE OPERON TRANSCRIPTIONAL REPRESSOR"/>
    <property type="match status" value="1"/>
</dbReference>
<proteinExistence type="predicted"/>
<dbReference type="PANTHER" id="PTHR43537">
    <property type="entry name" value="TRANSCRIPTIONAL REGULATOR, GNTR FAMILY"/>
    <property type="match status" value="1"/>
</dbReference>
<keyword evidence="6" id="KW-1185">Reference proteome</keyword>
<dbReference type="SMART" id="SM00345">
    <property type="entry name" value="HTH_GNTR"/>
    <property type="match status" value="1"/>
</dbReference>
<dbReference type="CDD" id="cd07377">
    <property type="entry name" value="WHTH_GntR"/>
    <property type="match status" value="1"/>
</dbReference>
<accession>A0A2A4I3N3</accession>
<dbReference type="SMART" id="SM00895">
    <property type="entry name" value="FCD"/>
    <property type="match status" value="1"/>
</dbReference>
<evidence type="ECO:0000313" key="6">
    <source>
        <dbReference type="Proteomes" id="UP000218323"/>
    </source>
</evidence>
<evidence type="ECO:0000259" key="4">
    <source>
        <dbReference type="PROSITE" id="PS50949"/>
    </source>
</evidence>
<sequence>MGARSDQSLAQRAADLIREGVRNGEFAPGHRLVEGDLARLLQLGRGPVREALRLLSVDGLVTLERNKGAVVSRASRAMLLEIFEVRELLEGLAARRAAANVATRGPSDVMHELLREERERDTDQNPQVLIQANERLHRSIVEAADAVTLGRVLGLLDLPDMRLVFFRIVSPAVWRSSRDEHIAILEAIVAGEPERAEEAMRAHVRHTAALSDQLPSSSIA</sequence>
<evidence type="ECO:0000256" key="2">
    <source>
        <dbReference type="ARBA" id="ARBA00023125"/>
    </source>
</evidence>
<gene>
    <name evidence="5" type="ORF">COA07_16430</name>
</gene>
<dbReference type="SUPFAM" id="SSF48008">
    <property type="entry name" value="GntR ligand-binding domain-like"/>
    <property type="match status" value="1"/>
</dbReference>
<comment type="caution">
    <text evidence="5">The sequence shown here is derived from an EMBL/GenBank/DDBJ whole genome shotgun (WGS) entry which is preliminary data.</text>
</comment>
<name>A0A2A4I3N3_9SPHN</name>
<dbReference type="Pfam" id="PF00392">
    <property type="entry name" value="GntR"/>
    <property type="match status" value="1"/>
</dbReference>
<keyword evidence="2" id="KW-0238">DNA-binding</keyword>
<dbReference type="Pfam" id="PF07729">
    <property type="entry name" value="FCD"/>
    <property type="match status" value="1"/>
</dbReference>
<evidence type="ECO:0000313" key="5">
    <source>
        <dbReference type="EMBL" id="PCG13095.1"/>
    </source>
</evidence>
<dbReference type="Proteomes" id="UP000218323">
    <property type="component" value="Unassembled WGS sequence"/>
</dbReference>
<evidence type="ECO:0000256" key="3">
    <source>
        <dbReference type="ARBA" id="ARBA00023163"/>
    </source>
</evidence>
<keyword evidence="3" id="KW-0804">Transcription</keyword>
<dbReference type="InterPro" id="IPR036388">
    <property type="entry name" value="WH-like_DNA-bd_sf"/>
</dbReference>
<dbReference type="GO" id="GO:0003677">
    <property type="term" value="F:DNA binding"/>
    <property type="evidence" value="ECO:0007669"/>
    <property type="project" value="UniProtKB-KW"/>
</dbReference>
<dbReference type="SUPFAM" id="SSF46785">
    <property type="entry name" value="Winged helix' DNA-binding domain"/>
    <property type="match status" value="1"/>
</dbReference>
<keyword evidence="1" id="KW-0805">Transcription regulation</keyword>
<dbReference type="Gene3D" id="1.10.10.10">
    <property type="entry name" value="Winged helix-like DNA-binding domain superfamily/Winged helix DNA-binding domain"/>
    <property type="match status" value="1"/>
</dbReference>
<dbReference type="RefSeq" id="WP_011607924.1">
    <property type="nucleotide sequence ID" value="NZ_NWVC01000013.1"/>
</dbReference>
<dbReference type="GO" id="GO:0003700">
    <property type="term" value="F:DNA-binding transcription factor activity"/>
    <property type="evidence" value="ECO:0007669"/>
    <property type="project" value="InterPro"/>
</dbReference>
<dbReference type="InterPro" id="IPR011711">
    <property type="entry name" value="GntR_C"/>
</dbReference>
<evidence type="ECO:0000256" key="1">
    <source>
        <dbReference type="ARBA" id="ARBA00023015"/>
    </source>
</evidence>
<dbReference type="AlphaFoldDB" id="A0A2A4I3N3"/>
<protein>
    <submittedName>
        <fullName evidence="5">GntR family transcriptional regulator</fullName>
    </submittedName>
</protein>
<dbReference type="InterPro" id="IPR000524">
    <property type="entry name" value="Tscrpt_reg_HTH_GntR"/>
</dbReference>
<feature type="domain" description="HTH gntR-type" evidence="4">
    <location>
        <begin position="7"/>
        <end position="74"/>
    </location>
</feature>
<reference evidence="5 6" key="1">
    <citation type="submission" date="2017-09" db="EMBL/GenBank/DDBJ databases">
        <title>Sphingomonas adhaesiva DSM 7418, whole genome shotgun sequence.</title>
        <authorList>
            <person name="Feng G."/>
            <person name="Zhu H."/>
        </authorList>
    </citation>
    <scope>NUCLEOTIDE SEQUENCE [LARGE SCALE GENOMIC DNA]</scope>
    <source>
        <strain evidence="5 6">DSM 7418</strain>
    </source>
</reference>
<organism evidence="5 6">
    <name type="scientific">Sphingomonas adhaesiva</name>
    <dbReference type="NCBI Taxonomy" id="28212"/>
    <lineage>
        <taxon>Bacteria</taxon>
        <taxon>Pseudomonadati</taxon>
        <taxon>Pseudomonadota</taxon>
        <taxon>Alphaproteobacteria</taxon>
        <taxon>Sphingomonadales</taxon>
        <taxon>Sphingomonadaceae</taxon>
        <taxon>Sphingomonas</taxon>
    </lineage>
</organism>
<dbReference type="InterPro" id="IPR036390">
    <property type="entry name" value="WH_DNA-bd_sf"/>
</dbReference>